<evidence type="ECO:0000256" key="8">
    <source>
        <dbReference type="ARBA" id="ARBA00005412"/>
    </source>
</evidence>
<keyword evidence="16" id="KW-0520">NAD</keyword>
<dbReference type="InterPro" id="IPR016037">
    <property type="entry name" value="DHQ_synth_AroB"/>
</dbReference>
<keyword evidence="12" id="KW-0028">Amino-acid biosynthesis</keyword>
<evidence type="ECO:0000313" key="23">
    <source>
        <dbReference type="EMBL" id="MBX6680361.1"/>
    </source>
</evidence>
<evidence type="ECO:0000256" key="7">
    <source>
        <dbReference type="ARBA" id="ARBA00004661"/>
    </source>
</evidence>
<dbReference type="GO" id="GO:0003856">
    <property type="term" value="F:3-dehydroquinate synthase activity"/>
    <property type="evidence" value="ECO:0007669"/>
    <property type="project" value="UniProtKB-EC"/>
</dbReference>
<dbReference type="Pfam" id="PF24621">
    <property type="entry name" value="DHQS_C"/>
    <property type="match status" value="1"/>
</dbReference>
<dbReference type="PANTHER" id="PTHR43622:SF7">
    <property type="entry name" value="3-DEHYDROQUINATE SYNTHASE, CHLOROPLASTIC"/>
    <property type="match status" value="1"/>
</dbReference>
<keyword evidence="11" id="KW-0963">Cytoplasm</keyword>
<comment type="subcellular location">
    <subcellularLocation>
        <location evidence="6">Cytoplasm</location>
    </subcellularLocation>
</comment>
<dbReference type="InterPro" id="IPR030963">
    <property type="entry name" value="DHQ_synth_fam"/>
</dbReference>
<comment type="pathway">
    <text evidence="7">Metabolic intermediate biosynthesis; chorismate biosynthesis; chorismate from D-erythrose 4-phosphate and phosphoenolpyruvate: step 2/7.</text>
</comment>
<keyword evidence="13" id="KW-0479">Metal-binding</keyword>
<evidence type="ECO:0000256" key="11">
    <source>
        <dbReference type="ARBA" id="ARBA00022490"/>
    </source>
</evidence>
<evidence type="ECO:0000259" key="21">
    <source>
        <dbReference type="Pfam" id="PF01761"/>
    </source>
</evidence>
<feature type="domain" description="3-dehydroquinate synthase N-terminal" evidence="21">
    <location>
        <begin position="63"/>
        <end position="175"/>
    </location>
</feature>
<dbReference type="PIRSF" id="PIRSF001455">
    <property type="entry name" value="DHQ_synth"/>
    <property type="match status" value="1"/>
</dbReference>
<evidence type="ECO:0000256" key="20">
    <source>
        <dbReference type="NCBIfam" id="TIGR01357"/>
    </source>
</evidence>
<evidence type="ECO:0000256" key="18">
    <source>
        <dbReference type="ARBA" id="ARBA00023239"/>
    </source>
</evidence>
<dbReference type="InterPro" id="IPR030960">
    <property type="entry name" value="DHQS/DOIS_N"/>
</dbReference>
<dbReference type="SUPFAM" id="SSF56796">
    <property type="entry name" value="Dehydroquinate synthase-like"/>
    <property type="match status" value="1"/>
</dbReference>
<keyword evidence="19" id="KW-0170">Cobalt</keyword>
<dbReference type="PANTHER" id="PTHR43622">
    <property type="entry name" value="3-DEHYDROQUINATE SYNTHASE"/>
    <property type="match status" value="1"/>
</dbReference>
<keyword evidence="18 23" id="KW-0456">Lyase</keyword>
<dbReference type="Proteomes" id="UP000781104">
    <property type="component" value="Unassembled WGS sequence"/>
</dbReference>
<evidence type="ECO:0000256" key="13">
    <source>
        <dbReference type="ARBA" id="ARBA00022723"/>
    </source>
</evidence>
<evidence type="ECO:0000256" key="9">
    <source>
        <dbReference type="ARBA" id="ARBA00013031"/>
    </source>
</evidence>
<dbReference type="Gene3D" id="1.20.1090.10">
    <property type="entry name" value="Dehydroquinate synthase-like - alpha domain"/>
    <property type="match status" value="1"/>
</dbReference>
<evidence type="ECO:0000256" key="3">
    <source>
        <dbReference type="ARBA" id="ARBA00001941"/>
    </source>
</evidence>
<evidence type="ECO:0000256" key="14">
    <source>
        <dbReference type="ARBA" id="ARBA00022741"/>
    </source>
</evidence>
<dbReference type="NCBIfam" id="TIGR01357">
    <property type="entry name" value="aroB"/>
    <property type="match status" value="1"/>
</dbReference>
<evidence type="ECO:0000256" key="19">
    <source>
        <dbReference type="ARBA" id="ARBA00023285"/>
    </source>
</evidence>
<comment type="cofactor">
    <cofactor evidence="4">
        <name>Zn(2+)</name>
        <dbReference type="ChEBI" id="CHEBI:29105"/>
    </cofactor>
</comment>
<comment type="caution">
    <text evidence="23">The sequence shown here is derived from an EMBL/GenBank/DDBJ whole genome shotgun (WGS) entry which is preliminary data.</text>
</comment>
<accession>A0ABS7ISA7</accession>
<proteinExistence type="inferred from homology"/>
<dbReference type="CDD" id="cd08195">
    <property type="entry name" value="DHQS"/>
    <property type="match status" value="1"/>
</dbReference>
<dbReference type="InterPro" id="IPR050071">
    <property type="entry name" value="Dehydroquinate_synthase"/>
</dbReference>
<evidence type="ECO:0000256" key="10">
    <source>
        <dbReference type="ARBA" id="ARBA00017684"/>
    </source>
</evidence>
<keyword evidence="24" id="KW-1185">Reference proteome</keyword>
<evidence type="ECO:0000313" key="24">
    <source>
        <dbReference type="Proteomes" id="UP000781104"/>
    </source>
</evidence>
<dbReference type="Gene3D" id="3.40.50.1970">
    <property type="match status" value="1"/>
</dbReference>
<gene>
    <name evidence="23" type="ORF">JG731_03235</name>
</gene>
<keyword evidence="15" id="KW-0862">Zinc</keyword>
<comment type="cofactor">
    <cofactor evidence="2">
        <name>NAD(+)</name>
        <dbReference type="ChEBI" id="CHEBI:57540"/>
    </cofactor>
</comment>
<comment type="similarity">
    <text evidence="8">Belongs to the sugar phosphate cyclases superfamily. Dehydroquinate synthase family.</text>
</comment>
<dbReference type="Pfam" id="PF01761">
    <property type="entry name" value="DHQ_synthase"/>
    <property type="match status" value="1"/>
</dbReference>
<comment type="catalytic activity">
    <reaction evidence="1">
        <text>7-phospho-2-dehydro-3-deoxy-D-arabino-heptonate = 3-dehydroquinate + phosphate</text>
        <dbReference type="Rhea" id="RHEA:21968"/>
        <dbReference type="ChEBI" id="CHEBI:32364"/>
        <dbReference type="ChEBI" id="CHEBI:43474"/>
        <dbReference type="ChEBI" id="CHEBI:58394"/>
        <dbReference type="EC" id="4.2.3.4"/>
    </reaction>
</comment>
<feature type="domain" description="3-dehydroquinate synthase C-terminal" evidence="22">
    <location>
        <begin position="177"/>
        <end position="331"/>
    </location>
</feature>
<keyword evidence="14" id="KW-0547">Nucleotide-binding</keyword>
<keyword evidence="17" id="KW-0057">Aromatic amino acid biosynthesis</keyword>
<evidence type="ECO:0000256" key="12">
    <source>
        <dbReference type="ARBA" id="ARBA00022605"/>
    </source>
</evidence>
<evidence type="ECO:0000256" key="17">
    <source>
        <dbReference type="ARBA" id="ARBA00023141"/>
    </source>
</evidence>
<dbReference type="InterPro" id="IPR056179">
    <property type="entry name" value="DHQS_C"/>
</dbReference>
<comment type="function">
    <text evidence="5">Catalyzes the conversion of 3-deoxy-D-arabino-heptulosonate 7-phosphate (DAHP) to dehydroquinate (DHQ).</text>
</comment>
<evidence type="ECO:0000256" key="4">
    <source>
        <dbReference type="ARBA" id="ARBA00001947"/>
    </source>
</evidence>
<evidence type="ECO:0000256" key="2">
    <source>
        <dbReference type="ARBA" id="ARBA00001911"/>
    </source>
</evidence>
<evidence type="ECO:0000256" key="6">
    <source>
        <dbReference type="ARBA" id="ARBA00004496"/>
    </source>
</evidence>
<name>A0ABS7ISA7_9CHLA</name>
<reference evidence="23 24" key="1">
    <citation type="journal article" date="2021" name="Sci. Rep.">
        <title>Genetic and phenotypic analysis of the pathogenic potential of two novel Chlamydia gallinacea strains compared to Chlamydia psittaci.</title>
        <authorList>
            <person name="Heijne M."/>
            <person name="Jelocnik M."/>
            <person name="Umanets A."/>
            <person name="Brouwer M.S.M."/>
            <person name="Dinkla A."/>
            <person name="Harders F."/>
            <person name="van Keulen L.J.M."/>
            <person name="Roest H.J."/>
            <person name="Schaafsma F."/>
            <person name="Velkers F.C."/>
            <person name="van der Goot J.A."/>
            <person name="Pannekoek Y."/>
            <person name="Koets A.P."/>
        </authorList>
    </citation>
    <scope>NUCLEOTIDE SEQUENCE [LARGE SCALE GENOMIC DNA]</scope>
    <source>
        <strain evidence="23 24">NL_F725</strain>
    </source>
</reference>
<evidence type="ECO:0000256" key="15">
    <source>
        <dbReference type="ARBA" id="ARBA00022833"/>
    </source>
</evidence>
<organism evidence="23 24">
    <name type="scientific">Chlamydia gallinacea</name>
    <dbReference type="NCBI Taxonomy" id="1457153"/>
    <lineage>
        <taxon>Bacteria</taxon>
        <taxon>Pseudomonadati</taxon>
        <taxon>Chlamydiota</taxon>
        <taxon>Chlamydiia</taxon>
        <taxon>Chlamydiales</taxon>
        <taxon>Chlamydiaceae</taxon>
        <taxon>Chlamydia/Chlamydophila group</taxon>
        <taxon>Chlamydia</taxon>
    </lineage>
</organism>
<comment type="cofactor">
    <cofactor evidence="3">
        <name>Co(2+)</name>
        <dbReference type="ChEBI" id="CHEBI:48828"/>
    </cofactor>
</comment>
<sequence length="378" mass="42525">MIYPFLTQPHPMQLVTNLFNDRLFSSISRTYPIVIVSDCQVKDNILPPMIEFIESLGYKVVVLTFPPGEHNKTWATFLSLHNHLIDNNIPSSSPIFGIGGGISLDIAGFLASTYCRGMPLFFIPTTLLAMIDASIGGKNGVNFRGLKNRLGTFYLPQEVWIHPQCLATLPQQEWANGIAEAIKHSCIGSTSLWEFMDTYHADLCTSPEILEEFIKRNCQIKAEIVAKDPKDKNLRKILNFGHTFAHAIETLSQGYIPHGHAVSVGMVIEMKIAVAMGKVKQTNLLELVSHKLTSFHLPTSLAELRKFLPQHLRKEFHKNNLMHFLQYDKKNPSTKAIRIVILEQLGRASTCDGAYCASPCKDILNQIIQEEFHVMCHN</sequence>
<protein>
    <recommendedName>
        <fullName evidence="10 20">3-dehydroquinate synthase</fullName>
        <ecNumber evidence="9 20">4.2.3.4</ecNumber>
    </recommendedName>
</protein>
<dbReference type="RefSeq" id="WP_221078898.1">
    <property type="nucleotide sequence ID" value="NZ_CALUPS010000001.1"/>
</dbReference>
<dbReference type="EMBL" id="JAEMHH010000014">
    <property type="protein sequence ID" value="MBX6680361.1"/>
    <property type="molecule type" value="Genomic_DNA"/>
</dbReference>
<evidence type="ECO:0000259" key="22">
    <source>
        <dbReference type="Pfam" id="PF24621"/>
    </source>
</evidence>
<dbReference type="EC" id="4.2.3.4" evidence="9 20"/>
<evidence type="ECO:0000256" key="5">
    <source>
        <dbReference type="ARBA" id="ARBA00003485"/>
    </source>
</evidence>
<evidence type="ECO:0000256" key="16">
    <source>
        <dbReference type="ARBA" id="ARBA00023027"/>
    </source>
</evidence>
<evidence type="ECO:0000256" key="1">
    <source>
        <dbReference type="ARBA" id="ARBA00001393"/>
    </source>
</evidence>